<evidence type="ECO:0000256" key="11">
    <source>
        <dbReference type="ARBA" id="ARBA00048212"/>
    </source>
</evidence>
<keyword evidence="6 17" id="KW-0032">Aminotransferase</keyword>
<evidence type="ECO:0000256" key="4">
    <source>
        <dbReference type="ARBA" id="ARBA00005072"/>
    </source>
</evidence>
<dbReference type="Proteomes" id="UP001144256">
    <property type="component" value="Unassembled WGS sequence"/>
</dbReference>
<evidence type="ECO:0000313" key="20">
    <source>
        <dbReference type="Proteomes" id="UP001144256"/>
    </source>
</evidence>
<comment type="cofactor">
    <cofactor evidence="1 16">
        <name>pyridoxal 5'-phosphate</name>
        <dbReference type="ChEBI" id="CHEBI:597326"/>
    </cofactor>
</comment>
<evidence type="ECO:0000256" key="12">
    <source>
        <dbReference type="ARBA" id="ARBA00048798"/>
    </source>
</evidence>
<dbReference type="InterPro" id="IPR043132">
    <property type="entry name" value="BCAT-like_C"/>
</dbReference>
<name>A0A9W5YHY8_9FIRM</name>
<comment type="pathway">
    <text evidence="4 18">Amino-acid biosynthesis; L-leucine biosynthesis; L-leucine from 3-methyl-2-oxobutanoate: step 4/4.</text>
</comment>
<keyword evidence="8 17" id="KW-0808">Transferase</keyword>
<evidence type="ECO:0000256" key="8">
    <source>
        <dbReference type="ARBA" id="ARBA00022679"/>
    </source>
</evidence>
<dbReference type="GO" id="GO:0008652">
    <property type="term" value="P:amino acid biosynthetic process"/>
    <property type="evidence" value="ECO:0007669"/>
    <property type="project" value="UniProtKB-KW"/>
</dbReference>
<dbReference type="PANTHER" id="PTHR11825">
    <property type="entry name" value="SUBGROUP IIII AMINOTRANSFERASE"/>
    <property type="match status" value="1"/>
</dbReference>
<dbReference type="SUPFAM" id="SSF56752">
    <property type="entry name" value="D-aminoacid aminotransferase-like PLP-dependent enzymes"/>
    <property type="match status" value="1"/>
</dbReference>
<keyword evidence="9 16" id="KW-0663">Pyridoxal phosphate</keyword>
<dbReference type="EC" id="2.6.1.42" evidence="17"/>
<feature type="modified residue" description="N6-(pyridoxal phosphate)lysine" evidence="14">
    <location>
        <position position="195"/>
    </location>
</feature>
<dbReference type="Gene3D" id="3.30.470.10">
    <property type="match status" value="1"/>
</dbReference>
<evidence type="ECO:0000256" key="16">
    <source>
        <dbReference type="RuleBase" id="RU004516"/>
    </source>
</evidence>
<evidence type="ECO:0000256" key="5">
    <source>
        <dbReference type="ARBA" id="ARBA00009320"/>
    </source>
</evidence>
<dbReference type="InterPro" id="IPR001544">
    <property type="entry name" value="Aminotrans_IV"/>
</dbReference>
<comment type="pathway">
    <text evidence="3 18">Amino-acid biosynthesis; L-valine biosynthesis; L-valine from pyruvate: step 4/4.</text>
</comment>
<comment type="catalytic activity">
    <reaction evidence="11 17">
        <text>L-valine + 2-oxoglutarate = 3-methyl-2-oxobutanoate + L-glutamate</text>
        <dbReference type="Rhea" id="RHEA:24813"/>
        <dbReference type="ChEBI" id="CHEBI:11851"/>
        <dbReference type="ChEBI" id="CHEBI:16810"/>
        <dbReference type="ChEBI" id="CHEBI:29985"/>
        <dbReference type="ChEBI" id="CHEBI:57762"/>
        <dbReference type="EC" id="2.6.1.42"/>
    </reaction>
</comment>
<comment type="caution">
    <text evidence="19">The sequence shown here is derived from an EMBL/GenBank/DDBJ whole genome shotgun (WGS) entry which is preliminary data.</text>
</comment>
<dbReference type="NCBIfam" id="NF009897">
    <property type="entry name" value="PRK13357.1"/>
    <property type="match status" value="1"/>
</dbReference>
<evidence type="ECO:0000256" key="10">
    <source>
        <dbReference type="ARBA" id="ARBA00023304"/>
    </source>
</evidence>
<dbReference type="InterPro" id="IPR043131">
    <property type="entry name" value="BCAT-like_N"/>
</dbReference>
<proteinExistence type="inferred from homology"/>
<evidence type="ECO:0000256" key="15">
    <source>
        <dbReference type="RuleBase" id="RU004106"/>
    </source>
</evidence>
<comment type="similarity">
    <text evidence="5 15">Belongs to the class-IV pyridoxal-phosphate-dependent aminotransferase family.</text>
</comment>
<reference evidence="19" key="1">
    <citation type="submission" date="2022-06" db="EMBL/GenBank/DDBJ databases">
        <title>Vallitalea longa sp. nov., an anaerobic bacterium isolated from marine sediment.</title>
        <authorList>
            <person name="Hirano S."/>
            <person name="Terahara T."/>
            <person name="Mori K."/>
            <person name="Hamada M."/>
            <person name="Matsumoto R."/>
            <person name="Kobayashi T."/>
        </authorList>
    </citation>
    <scope>NUCLEOTIDE SEQUENCE</scope>
    <source>
        <strain evidence="19">SH18-1</strain>
    </source>
</reference>
<evidence type="ECO:0000256" key="3">
    <source>
        <dbReference type="ARBA" id="ARBA00004931"/>
    </source>
</evidence>
<evidence type="ECO:0000256" key="18">
    <source>
        <dbReference type="RuleBase" id="RU004519"/>
    </source>
</evidence>
<keyword evidence="7 17" id="KW-0028">Amino-acid biosynthesis</keyword>
<dbReference type="GO" id="GO:0009082">
    <property type="term" value="P:branched-chain amino acid biosynthetic process"/>
    <property type="evidence" value="ECO:0007669"/>
    <property type="project" value="UniProtKB-KW"/>
</dbReference>
<sequence length="355" mass="39935">MLNIKYELTKDLKEKPDFNNLGFGTKFTDHMFIMDYNDGQGWHDPRIVPYQPICLDPSAMVFHYGQEMFEGMKAYKTEDGRVLLFRPDKNIHRTNVTNDRLCIPQIDEDDMFQAINDLIKVEKDWIPTPKGTSLYIRPFIIATDPFLGVRASNSYKFMVILCPVGAYYKEGINPVKIWVETEYVRAVKGGIGFAKTGGNYAASIKAQMKAKERGYSQVLWLDGVERKYVEEVGTMNVFFKINGEVITPSLEGSILAGVTRDSVIELLKTWNIPVSERKLSVEEIYDAAEKGTLEEAFGTGTAAVISPIGELNYDGRVISINDGNIGEVSQRIYDTITGIQTGHVEDPNGWAVEVK</sequence>
<evidence type="ECO:0000256" key="9">
    <source>
        <dbReference type="ARBA" id="ARBA00022898"/>
    </source>
</evidence>
<protein>
    <recommendedName>
        <fullName evidence="17">Branched-chain-amino-acid aminotransferase</fullName>
        <ecNumber evidence="17">2.6.1.42</ecNumber>
    </recommendedName>
</protein>
<comment type="catalytic activity">
    <reaction evidence="12 17">
        <text>L-isoleucine + 2-oxoglutarate = (S)-3-methyl-2-oxopentanoate + L-glutamate</text>
        <dbReference type="Rhea" id="RHEA:24801"/>
        <dbReference type="ChEBI" id="CHEBI:16810"/>
        <dbReference type="ChEBI" id="CHEBI:29985"/>
        <dbReference type="ChEBI" id="CHEBI:35146"/>
        <dbReference type="ChEBI" id="CHEBI:58045"/>
        <dbReference type="EC" id="2.6.1.42"/>
    </reaction>
</comment>
<dbReference type="RefSeq" id="WP_281818751.1">
    <property type="nucleotide sequence ID" value="NZ_BRLB01000019.1"/>
</dbReference>
<dbReference type="AlphaFoldDB" id="A0A9W5YHY8"/>
<comment type="pathway">
    <text evidence="2 18">Amino-acid biosynthesis; L-isoleucine biosynthesis; L-isoleucine from 2-oxobutanoate: step 4/4.</text>
</comment>
<dbReference type="InterPro" id="IPR036038">
    <property type="entry name" value="Aminotransferase-like"/>
</dbReference>
<dbReference type="PROSITE" id="PS00770">
    <property type="entry name" value="AA_TRANSFER_CLASS_4"/>
    <property type="match status" value="1"/>
</dbReference>
<evidence type="ECO:0000256" key="14">
    <source>
        <dbReference type="PIRSR" id="PIRSR006468-1"/>
    </source>
</evidence>
<dbReference type="PIRSF" id="PIRSF006468">
    <property type="entry name" value="BCAT1"/>
    <property type="match status" value="1"/>
</dbReference>
<dbReference type="CDD" id="cd01557">
    <property type="entry name" value="BCAT_beta_family"/>
    <property type="match status" value="1"/>
</dbReference>
<organism evidence="19 20">
    <name type="scientific">Vallitalea longa</name>
    <dbReference type="NCBI Taxonomy" id="2936439"/>
    <lineage>
        <taxon>Bacteria</taxon>
        <taxon>Bacillati</taxon>
        <taxon>Bacillota</taxon>
        <taxon>Clostridia</taxon>
        <taxon>Lachnospirales</taxon>
        <taxon>Vallitaleaceae</taxon>
        <taxon>Vallitalea</taxon>
    </lineage>
</organism>
<evidence type="ECO:0000256" key="13">
    <source>
        <dbReference type="ARBA" id="ARBA00049229"/>
    </source>
</evidence>
<dbReference type="Gene3D" id="3.20.10.10">
    <property type="entry name" value="D-amino Acid Aminotransferase, subunit A, domain 2"/>
    <property type="match status" value="1"/>
</dbReference>
<keyword evidence="20" id="KW-1185">Reference proteome</keyword>
<accession>A0A9W5YHY8</accession>
<dbReference type="InterPro" id="IPR005786">
    <property type="entry name" value="B_amino_transII"/>
</dbReference>
<evidence type="ECO:0000256" key="17">
    <source>
        <dbReference type="RuleBase" id="RU004517"/>
    </source>
</evidence>
<dbReference type="GO" id="GO:0004084">
    <property type="term" value="F:branched-chain-amino-acid transaminase activity"/>
    <property type="evidence" value="ECO:0007669"/>
    <property type="project" value="UniProtKB-EC"/>
</dbReference>
<evidence type="ECO:0000256" key="7">
    <source>
        <dbReference type="ARBA" id="ARBA00022605"/>
    </source>
</evidence>
<dbReference type="InterPro" id="IPR018300">
    <property type="entry name" value="Aminotrans_IV_CS"/>
</dbReference>
<evidence type="ECO:0000256" key="6">
    <source>
        <dbReference type="ARBA" id="ARBA00022576"/>
    </source>
</evidence>
<dbReference type="InterPro" id="IPR033939">
    <property type="entry name" value="BCAT_family"/>
</dbReference>
<evidence type="ECO:0000256" key="2">
    <source>
        <dbReference type="ARBA" id="ARBA00004824"/>
    </source>
</evidence>
<comment type="catalytic activity">
    <reaction evidence="13 17">
        <text>L-leucine + 2-oxoglutarate = 4-methyl-2-oxopentanoate + L-glutamate</text>
        <dbReference type="Rhea" id="RHEA:18321"/>
        <dbReference type="ChEBI" id="CHEBI:16810"/>
        <dbReference type="ChEBI" id="CHEBI:17865"/>
        <dbReference type="ChEBI" id="CHEBI:29985"/>
        <dbReference type="ChEBI" id="CHEBI:57427"/>
        <dbReference type="EC" id="2.6.1.42"/>
    </reaction>
</comment>
<dbReference type="EMBL" id="BRLB01000019">
    <property type="protein sequence ID" value="GKX31588.1"/>
    <property type="molecule type" value="Genomic_DNA"/>
</dbReference>
<dbReference type="NCBIfam" id="TIGR01123">
    <property type="entry name" value="ilvE_II"/>
    <property type="match status" value="1"/>
</dbReference>
<gene>
    <name evidence="19" type="primary">ilvK</name>
    <name evidence="19" type="ORF">SH1V18_40680</name>
</gene>
<dbReference type="PANTHER" id="PTHR11825:SF44">
    <property type="entry name" value="BRANCHED-CHAIN-AMINO-ACID AMINOTRANSFERASE"/>
    <property type="match status" value="1"/>
</dbReference>
<dbReference type="Pfam" id="PF01063">
    <property type="entry name" value="Aminotran_4"/>
    <property type="match status" value="1"/>
</dbReference>
<evidence type="ECO:0000313" key="19">
    <source>
        <dbReference type="EMBL" id="GKX31588.1"/>
    </source>
</evidence>
<evidence type="ECO:0000256" key="1">
    <source>
        <dbReference type="ARBA" id="ARBA00001933"/>
    </source>
</evidence>
<keyword evidence="10 17" id="KW-0100">Branched-chain amino acid biosynthesis</keyword>